<dbReference type="EMBL" id="MT141570">
    <property type="protein sequence ID" value="QJA67411.1"/>
    <property type="molecule type" value="Genomic_DNA"/>
</dbReference>
<keyword evidence="1" id="KW-0472">Membrane</keyword>
<evidence type="ECO:0000256" key="1">
    <source>
        <dbReference type="SAM" id="Phobius"/>
    </source>
</evidence>
<keyword evidence="1" id="KW-0812">Transmembrane</keyword>
<gene>
    <name evidence="4" type="ORF">MM171A00166_0054</name>
    <name evidence="6" type="ORF">MM415A00140_0003</name>
    <name evidence="3" type="ORF">MM415B00227_0073</name>
    <name evidence="2" type="ORF">TM448A00134_0044</name>
    <name evidence="5" type="ORF">TM448B00166_0057</name>
</gene>
<name>A0A6H1ZBZ8_9ZZZZ</name>
<evidence type="ECO:0000313" key="6">
    <source>
        <dbReference type="EMBL" id="QJI05253.1"/>
    </source>
</evidence>
<evidence type="ECO:0000313" key="4">
    <source>
        <dbReference type="EMBL" id="QJB00811.1"/>
    </source>
</evidence>
<proteinExistence type="predicted"/>
<feature type="transmembrane region" description="Helical" evidence="1">
    <location>
        <begin position="35"/>
        <end position="56"/>
    </location>
</feature>
<dbReference type="EMBL" id="MT143979">
    <property type="protein sequence ID" value="QJA44710.1"/>
    <property type="molecule type" value="Genomic_DNA"/>
</dbReference>
<evidence type="ECO:0000313" key="2">
    <source>
        <dbReference type="EMBL" id="QJA44710.1"/>
    </source>
</evidence>
<dbReference type="AlphaFoldDB" id="A0A6H1ZBZ8"/>
<dbReference type="EMBL" id="MT143701">
    <property type="protein sequence ID" value="QJB00811.1"/>
    <property type="molecule type" value="Genomic_DNA"/>
</dbReference>
<keyword evidence="1" id="KW-1133">Transmembrane helix</keyword>
<dbReference type="EMBL" id="MT145197">
    <property type="protein sequence ID" value="QJI05253.1"/>
    <property type="molecule type" value="Genomic_DNA"/>
</dbReference>
<organism evidence="2">
    <name type="scientific">viral metagenome</name>
    <dbReference type="NCBI Taxonomy" id="1070528"/>
    <lineage>
        <taxon>unclassified sequences</taxon>
        <taxon>metagenomes</taxon>
        <taxon>organismal metagenomes</taxon>
    </lineage>
</organism>
<dbReference type="EMBL" id="MT144594">
    <property type="protein sequence ID" value="QJH94013.1"/>
    <property type="molecule type" value="Genomic_DNA"/>
</dbReference>
<evidence type="ECO:0000313" key="3">
    <source>
        <dbReference type="EMBL" id="QJA67411.1"/>
    </source>
</evidence>
<feature type="transmembrane region" description="Helical" evidence="1">
    <location>
        <begin position="7"/>
        <end position="23"/>
    </location>
</feature>
<evidence type="ECO:0000313" key="5">
    <source>
        <dbReference type="EMBL" id="QJH94013.1"/>
    </source>
</evidence>
<protein>
    <submittedName>
        <fullName evidence="2">Uncharacterized protein</fullName>
    </submittedName>
</protein>
<reference evidence="2" key="1">
    <citation type="submission" date="2020-03" db="EMBL/GenBank/DDBJ databases">
        <title>The deep terrestrial virosphere.</title>
        <authorList>
            <person name="Holmfeldt K."/>
            <person name="Nilsson E."/>
            <person name="Simone D."/>
            <person name="Lopez-Fernandez M."/>
            <person name="Wu X."/>
            <person name="de Brujin I."/>
            <person name="Lundin D."/>
            <person name="Andersson A."/>
            <person name="Bertilsson S."/>
            <person name="Dopson M."/>
        </authorList>
    </citation>
    <scope>NUCLEOTIDE SEQUENCE</scope>
    <source>
        <strain evidence="4">MM171A00166</strain>
        <strain evidence="6">MM415A00140</strain>
        <strain evidence="3">MM415B00227</strain>
        <strain evidence="2">TM448A00134</strain>
        <strain evidence="5">TM448B00166</strain>
    </source>
</reference>
<sequence>MSVWIRIALYIAAGWLYGSGYIGDEVKAMLTDDPQVAMALEALVAGIIAGVPVLWWKIAKRMGWAT</sequence>
<accession>A0A6H1ZBZ8</accession>